<dbReference type="Pfam" id="PF00149">
    <property type="entry name" value="Metallophos"/>
    <property type="match status" value="1"/>
</dbReference>
<dbReference type="GO" id="GO:0016020">
    <property type="term" value="C:membrane"/>
    <property type="evidence" value="ECO:0007669"/>
    <property type="project" value="GOC"/>
</dbReference>
<dbReference type="InterPro" id="IPR004843">
    <property type="entry name" value="Calcineurin-like_PHP"/>
</dbReference>
<dbReference type="InterPro" id="IPR051158">
    <property type="entry name" value="Metallophosphoesterase_sf"/>
</dbReference>
<dbReference type="eggNOG" id="COG1408">
    <property type="taxonomic scope" value="Bacteria"/>
</dbReference>
<dbReference type="RefSeq" id="WP_010966060.1">
    <property type="nucleotide sequence ID" value="NC_003030.1"/>
</dbReference>
<keyword evidence="2" id="KW-0378">Hydrolase</keyword>
<dbReference type="SUPFAM" id="SSF56300">
    <property type="entry name" value="Metallo-dependent phosphatases"/>
    <property type="match status" value="1"/>
</dbReference>
<evidence type="ECO:0000313" key="4">
    <source>
        <dbReference type="EMBL" id="AAK80719.1"/>
    </source>
</evidence>
<proteinExistence type="predicted"/>
<name>Q97FG4_CLOAB</name>
<feature type="domain" description="Calcineurin-like phosphoesterase" evidence="3">
    <location>
        <begin position="44"/>
        <end position="224"/>
    </location>
</feature>
<accession>Q97FG4</accession>
<dbReference type="GO" id="GO:0009245">
    <property type="term" value="P:lipid A biosynthetic process"/>
    <property type="evidence" value="ECO:0007669"/>
    <property type="project" value="TreeGrafter"/>
</dbReference>
<protein>
    <submittedName>
        <fullName evidence="4">Phosphohydrolase from calcineurin family</fullName>
    </submittedName>
</protein>
<dbReference type="PATRIC" id="fig|272562.8.peg.2962"/>
<dbReference type="EMBL" id="AE001437">
    <property type="protein sequence ID" value="AAK80719.1"/>
    <property type="molecule type" value="Genomic_DNA"/>
</dbReference>
<evidence type="ECO:0000259" key="3">
    <source>
        <dbReference type="Pfam" id="PF00149"/>
    </source>
</evidence>
<keyword evidence="1" id="KW-0479">Metal-binding</keyword>
<keyword evidence="5" id="KW-1185">Reference proteome</keyword>
<dbReference type="HOGENOM" id="CLU_025443_1_0_9"/>
<dbReference type="GO" id="GO:0008758">
    <property type="term" value="F:UDP-2,3-diacylglucosamine hydrolase activity"/>
    <property type="evidence" value="ECO:0007669"/>
    <property type="project" value="TreeGrafter"/>
</dbReference>
<dbReference type="GO" id="GO:0046872">
    <property type="term" value="F:metal ion binding"/>
    <property type="evidence" value="ECO:0007669"/>
    <property type="project" value="UniProtKB-KW"/>
</dbReference>
<evidence type="ECO:0000256" key="2">
    <source>
        <dbReference type="ARBA" id="ARBA00022801"/>
    </source>
</evidence>
<dbReference type="KEGG" id="cac:CA_C2775"/>
<dbReference type="STRING" id="272562.CA_C2775"/>
<evidence type="ECO:0000256" key="1">
    <source>
        <dbReference type="ARBA" id="ARBA00022723"/>
    </source>
</evidence>
<evidence type="ECO:0000313" key="5">
    <source>
        <dbReference type="Proteomes" id="UP000000814"/>
    </source>
</evidence>
<dbReference type="CDD" id="cd07385">
    <property type="entry name" value="MPP_YkuE_C"/>
    <property type="match status" value="1"/>
</dbReference>
<dbReference type="InterPro" id="IPR029052">
    <property type="entry name" value="Metallo-depent_PP-like"/>
</dbReference>
<dbReference type="PANTHER" id="PTHR31302">
    <property type="entry name" value="TRANSMEMBRANE PROTEIN WITH METALLOPHOSPHOESTERASE DOMAIN-RELATED"/>
    <property type="match status" value="1"/>
</dbReference>
<dbReference type="OrthoDB" id="9780884at2"/>
<dbReference type="AlphaFoldDB" id="Q97FG4"/>
<dbReference type="Proteomes" id="UP000000814">
    <property type="component" value="Chromosome"/>
</dbReference>
<sequence length="287" mass="33480">MLIWIVIIIVVTLLSLKLFIDNNIFQVVNYKLSSKKLPKEFDGFKIVQLADLHSKEFGKKNSKLIKRIKIINPNVIMVTGDMINDDENYDVCINLLEKLSLEYKVYFIVGNHEQNLQLINPHKYNNMMADLMKIKVDVIQNGKREILYKNKKINLYGSTMKLRYYRNMMKKESKNIEFRLEDLEESVGKSDENAYNILMIHNPIFFNVYDLWKADLVLCGHMHGGMIKLPLIGGVFSPEHTFFPKYCSGRFQQNNTNMIVSRGLGRGGFGFRLFNRPELTVITLKNR</sequence>
<dbReference type="PIR" id="D97241">
    <property type="entry name" value="D97241"/>
</dbReference>
<organism evidence="4 5">
    <name type="scientific">Clostridium acetobutylicum (strain ATCC 824 / DSM 792 / JCM 1419 / IAM 19013 / LMG 5710 / NBRC 13948 / NRRL B-527 / VKM B-1787 / 2291 / W)</name>
    <dbReference type="NCBI Taxonomy" id="272562"/>
    <lineage>
        <taxon>Bacteria</taxon>
        <taxon>Bacillati</taxon>
        <taxon>Bacillota</taxon>
        <taxon>Clostridia</taxon>
        <taxon>Eubacteriales</taxon>
        <taxon>Clostridiaceae</taxon>
        <taxon>Clostridium</taxon>
    </lineage>
</organism>
<reference evidence="4 5" key="1">
    <citation type="journal article" date="2001" name="J. Bacteriol.">
        <title>Genome sequence and comparative analysis of the solvent-producing bacterium Clostridium acetobutylicum.</title>
        <authorList>
            <person name="Nolling J."/>
            <person name="Breton G."/>
            <person name="Omelchenko M.V."/>
            <person name="Makarova K.S."/>
            <person name="Zeng Q."/>
            <person name="Gibson R."/>
            <person name="Lee H.M."/>
            <person name="Dubois J."/>
            <person name="Qiu D."/>
            <person name="Hitti J."/>
            <person name="Wolf Y.I."/>
            <person name="Tatusov R.L."/>
            <person name="Sabathe F."/>
            <person name="Doucette-Stamm L."/>
            <person name="Soucaille P."/>
            <person name="Daly M.J."/>
            <person name="Bennett G.N."/>
            <person name="Koonin E.V."/>
            <person name="Smith D.R."/>
        </authorList>
    </citation>
    <scope>NUCLEOTIDE SEQUENCE [LARGE SCALE GENOMIC DNA]</scope>
    <source>
        <strain evidence="5">ATCC 824 / DSM 792 / JCM 1419 / LMG 5710 / VKM B-1787</strain>
    </source>
</reference>
<dbReference type="PANTHER" id="PTHR31302:SF31">
    <property type="entry name" value="PHOSPHODIESTERASE YAEI"/>
    <property type="match status" value="1"/>
</dbReference>
<dbReference type="Gene3D" id="3.60.21.10">
    <property type="match status" value="1"/>
</dbReference>
<gene>
    <name evidence="4" type="ordered locus">CA_C2775</name>
</gene>
<dbReference type="GeneID" id="44999261"/>